<gene>
    <name evidence="3" type="ORF">SEMRO_321_G116870.1</name>
</gene>
<comment type="caution">
    <text evidence="3">The sequence shown here is derived from an EMBL/GenBank/DDBJ whole genome shotgun (WGS) entry which is preliminary data.</text>
</comment>
<evidence type="ECO:0000259" key="2">
    <source>
        <dbReference type="PROSITE" id="PS50222"/>
    </source>
</evidence>
<organism evidence="3 4">
    <name type="scientific">Seminavis robusta</name>
    <dbReference type="NCBI Taxonomy" id="568900"/>
    <lineage>
        <taxon>Eukaryota</taxon>
        <taxon>Sar</taxon>
        <taxon>Stramenopiles</taxon>
        <taxon>Ochrophyta</taxon>
        <taxon>Bacillariophyta</taxon>
        <taxon>Bacillariophyceae</taxon>
        <taxon>Bacillariophycidae</taxon>
        <taxon>Naviculales</taxon>
        <taxon>Naviculaceae</taxon>
        <taxon>Seminavis</taxon>
    </lineage>
</organism>
<dbReference type="EMBL" id="CAICTM010000320">
    <property type="protein sequence ID" value="CAB9507819.1"/>
    <property type="molecule type" value="Genomic_DNA"/>
</dbReference>
<keyword evidence="4" id="KW-1185">Reference proteome</keyword>
<dbReference type="AlphaFoldDB" id="A0A9N8DSK2"/>
<evidence type="ECO:0000256" key="1">
    <source>
        <dbReference type="ARBA" id="ARBA00022837"/>
    </source>
</evidence>
<dbReference type="CDD" id="cd00051">
    <property type="entry name" value="EFh"/>
    <property type="match status" value="1"/>
</dbReference>
<dbReference type="InterPro" id="IPR002048">
    <property type="entry name" value="EF_hand_dom"/>
</dbReference>
<feature type="domain" description="EF-hand" evidence="2">
    <location>
        <begin position="130"/>
        <end position="165"/>
    </location>
</feature>
<keyword evidence="1" id="KW-0106">Calcium</keyword>
<dbReference type="Pfam" id="PF13405">
    <property type="entry name" value="EF-hand_6"/>
    <property type="match status" value="1"/>
</dbReference>
<sequence length="229" mass="26299">MVFVARTGAARAGAARRQAEGGAKERHNLLSKRREALRGRAEEVFCDMGLPVHGEEDWLLEDDIYDYLEEVLNIEAEKIQPEAVSLLLDTAQRHMKQKEGWVFDDKDEPALSRDALIDAVVKYGEFIKRFEQKGEEDVFKKYDKQDDGNLSRRELRHMLQDYERKATRSKNGLVITFMIYETDLDWIIAQVDEDGNGEIGRGEFLPAIAAWEELAEARLQQPHSCCVIL</sequence>
<evidence type="ECO:0000313" key="3">
    <source>
        <dbReference type="EMBL" id="CAB9507819.1"/>
    </source>
</evidence>
<protein>
    <recommendedName>
        <fullName evidence="2">EF-hand domain-containing protein</fullName>
    </recommendedName>
</protein>
<name>A0A9N8DSK2_9STRA</name>
<dbReference type="InterPro" id="IPR011992">
    <property type="entry name" value="EF-hand-dom_pair"/>
</dbReference>
<dbReference type="InterPro" id="IPR018247">
    <property type="entry name" value="EF_Hand_1_Ca_BS"/>
</dbReference>
<evidence type="ECO:0000313" key="4">
    <source>
        <dbReference type="Proteomes" id="UP001153069"/>
    </source>
</evidence>
<feature type="domain" description="EF-hand" evidence="2">
    <location>
        <begin position="179"/>
        <end position="214"/>
    </location>
</feature>
<reference evidence="3" key="1">
    <citation type="submission" date="2020-06" db="EMBL/GenBank/DDBJ databases">
        <authorList>
            <consortium name="Plant Systems Biology data submission"/>
        </authorList>
    </citation>
    <scope>NUCLEOTIDE SEQUENCE</scope>
    <source>
        <strain evidence="3">D6</strain>
    </source>
</reference>
<dbReference type="GO" id="GO:0005509">
    <property type="term" value="F:calcium ion binding"/>
    <property type="evidence" value="ECO:0007669"/>
    <property type="project" value="InterPro"/>
</dbReference>
<dbReference type="Gene3D" id="1.10.238.10">
    <property type="entry name" value="EF-hand"/>
    <property type="match status" value="1"/>
</dbReference>
<dbReference type="Proteomes" id="UP001153069">
    <property type="component" value="Unassembled WGS sequence"/>
</dbReference>
<dbReference type="PROSITE" id="PS50222">
    <property type="entry name" value="EF_HAND_2"/>
    <property type="match status" value="2"/>
</dbReference>
<dbReference type="SUPFAM" id="SSF47473">
    <property type="entry name" value="EF-hand"/>
    <property type="match status" value="1"/>
</dbReference>
<accession>A0A9N8DSK2</accession>
<dbReference type="PROSITE" id="PS00018">
    <property type="entry name" value="EF_HAND_1"/>
    <property type="match status" value="1"/>
</dbReference>
<dbReference type="OrthoDB" id="26525at2759"/>
<proteinExistence type="predicted"/>